<gene>
    <name evidence="1" type="ORF">BWP39_17255</name>
</gene>
<dbReference type="RefSeq" id="WP_096722102.1">
    <property type="nucleotide sequence ID" value="NZ_MTZV01000004.1"/>
</dbReference>
<organism evidence="1 2">
    <name type="scientific">Paraburkholderia acidicola</name>
    <dbReference type="NCBI Taxonomy" id="1912599"/>
    <lineage>
        <taxon>Bacteria</taxon>
        <taxon>Pseudomonadati</taxon>
        <taxon>Pseudomonadota</taxon>
        <taxon>Betaproteobacteria</taxon>
        <taxon>Burkholderiales</taxon>
        <taxon>Burkholderiaceae</taxon>
        <taxon>Paraburkholderia</taxon>
    </lineage>
</organism>
<protein>
    <recommendedName>
        <fullName evidence="3">SnoaL-like domain-containing protein</fullName>
    </recommendedName>
</protein>
<evidence type="ECO:0000313" key="2">
    <source>
        <dbReference type="Proteomes" id="UP000218022"/>
    </source>
</evidence>
<comment type="caution">
    <text evidence="1">The sequence shown here is derived from an EMBL/GenBank/DDBJ whole genome shotgun (WGS) entry which is preliminary data.</text>
</comment>
<evidence type="ECO:0008006" key="3">
    <source>
        <dbReference type="Google" id="ProtNLM"/>
    </source>
</evidence>
<evidence type="ECO:0000313" key="1">
    <source>
        <dbReference type="EMBL" id="PCE26268.1"/>
    </source>
</evidence>
<dbReference type="OrthoDB" id="6059001at2"/>
<dbReference type="EMBL" id="MTZV01000004">
    <property type="protein sequence ID" value="PCE26268.1"/>
    <property type="molecule type" value="Genomic_DNA"/>
</dbReference>
<dbReference type="AlphaFoldDB" id="A0A2A4F0U3"/>
<dbReference type="Gene3D" id="3.10.450.50">
    <property type="match status" value="1"/>
</dbReference>
<reference evidence="1 2" key="1">
    <citation type="submission" date="2017-01" db="EMBL/GenBank/DDBJ databases">
        <title>Whole-Genome Shotgun Sequencing of Two beta-Proteobacterial Species in Search of the Bulgecin Biosynthetic Cluster.</title>
        <authorList>
            <person name="Horsman M.E."/>
            <person name="Marous D.R."/>
            <person name="Li R."/>
            <person name="Oliver R.A."/>
            <person name="Byun B."/>
            <person name="Emrich S.J."/>
            <person name="Boggess B."/>
            <person name="Townsend C.A."/>
            <person name="Mobashery S."/>
        </authorList>
    </citation>
    <scope>NUCLEOTIDE SEQUENCE [LARGE SCALE GENOMIC DNA]</scope>
    <source>
        <strain evidence="1 2">ATCC 31363</strain>
    </source>
</reference>
<proteinExistence type="predicted"/>
<accession>A0A2A4F0U3</accession>
<name>A0A2A4F0U3_9BURK</name>
<sequence>MKDITNELPLVVKDHIRAHNAPDPELLMATLAPDALLNDNRREFLGHEAIRKWADKEIFGDKVTLDPQVAYEQYGSIIVRCKVDGTFDRSKLPDPVVLTYYFNIQDGLITQLVIMLNTAVAEPAI</sequence>
<dbReference type="Proteomes" id="UP000218022">
    <property type="component" value="Unassembled WGS sequence"/>
</dbReference>
<dbReference type="InterPro" id="IPR032710">
    <property type="entry name" value="NTF2-like_dom_sf"/>
</dbReference>
<dbReference type="SUPFAM" id="SSF54427">
    <property type="entry name" value="NTF2-like"/>
    <property type="match status" value="1"/>
</dbReference>